<evidence type="ECO:0000256" key="3">
    <source>
        <dbReference type="ARBA" id="ARBA00022578"/>
    </source>
</evidence>
<dbReference type="Proteomes" id="UP000199766">
    <property type="component" value="Unassembled WGS sequence"/>
</dbReference>
<protein>
    <submittedName>
        <fullName evidence="11">Putative transposase</fullName>
    </submittedName>
</protein>
<keyword evidence="5" id="KW-0862">Zinc</keyword>
<evidence type="ECO:0000259" key="10">
    <source>
        <dbReference type="Pfam" id="PF12323"/>
    </source>
</evidence>
<dbReference type="PANTHER" id="PTHR30405:SF25">
    <property type="entry name" value="RNA-GUIDED DNA ENDONUCLEASE INSQ-RELATED"/>
    <property type="match status" value="1"/>
</dbReference>
<dbReference type="NCBIfam" id="NF040570">
    <property type="entry name" value="guided_TnpB"/>
    <property type="match status" value="1"/>
</dbReference>
<keyword evidence="4" id="KW-0479">Metal-binding</keyword>
<evidence type="ECO:0000313" key="12">
    <source>
        <dbReference type="Proteomes" id="UP000199766"/>
    </source>
</evidence>
<comment type="similarity">
    <text evidence="2">In the N-terminal section; belongs to the transposase 2 family.</text>
</comment>
<organism evidence="11 12">
    <name type="scientific">Giesbergeria anulus</name>
    <dbReference type="NCBI Taxonomy" id="180197"/>
    <lineage>
        <taxon>Bacteria</taxon>
        <taxon>Pseudomonadati</taxon>
        <taxon>Pseudomonadota</taxon>
        <taxon>Betaproteobacteria</taxon>
        <taxon>Burkholderiales</taxon>
        <taxon>Comamonadaceae</taxon>
        <taxon>Giesbergeria</taxon>
    </lineage>
</organism>
<dbReference type="Pfam" id="PF12323">
    <property type="entry name" value="HTH_OrfB_IS605"/>
    <property type="match status" value="1"/>
</dbReference>
<evidence type="ECO:0000259" key="9">
    <source>
        <dbReference type="Pfam" id="PF07282"/>
    </source>
</evidence>
<reference evidence="11 12" key="1">
    <citation type="submission" date="2016-10" db="EMBL/GenBank/DDBJ databases">
        <authorList>
            <person name="de Groot N.N."/>
        </authorList>
    </citation>
    <scope>NUCLEOTIDE SEQUENCE [LARGE SCALE GENOMIC DNA]</scope>
    <source>
        <strain evidence="11 12">ATCC 35958</strain>
    </source>
</reference>
<dbReference type="GO" id="GO:0003677">
    <property type="term" value="F:DNA binding"/>
    <property type="evidence" value="ECO:0007669"/>
    <property type="project" value="UniProtKB-KW"/>
</dbReference>
<keyword evidence="12" id="KW-1185">Reference proteome</keyword>
<evidence type="ECO:0000256" key="4">
    <source>
        <dbReference type="ARBA" id="ARBA00022723"/>
    </source>
</evidence>
<evidence type="ECO:0000256" key="2">
    <source>
        <dbReference type="ARBA" id="ARBA00011044"/>
    </source>
</evidence>
<dbReference type="GO" id="GO:0046872">
    <property type="term" value="F:metal ion binding"/>
    <property type="evidence" value="ECO:0007669"/>
    <property type="project" value="UniProtKB-KW"/>
</dbReference>
<feature type="domain" description="Transposase putative helix-turn-helix" evidence="10">
    <location>
        <begin position="1"/>
        <end position="43"/>
    </location>
</feature>
<dbReference type="InterPro" id="IPR001959">
    <property type="entry name" value="Transposase"/>
</dbReference>
<evidence type="ECO:0000256" key="6">
    <source>
        <dbReference type="ARBA" id="ARBA00023125"/>
    </source>
</evidence>
<dbReference type="AlphaFoldDB" id="A0A1H9PC45"/>
<accession>A0A1H9PC45</accession>
<keyword evidence="7" id="KW-0233">DNA recombination</keyword>
<dbReference type="PANTHER" id="PTHR30405">
    <property type="entry name" value="TRANSPOSASE"/>
    <property type="match status" value="1"/>
</dbReference>
<dbReference type="GO" id="GO:0032196">
    <property type="term" value="P:transposition"/>
    <property type="evidence" value="ECO:0007669"/>
    <property type="project" value="UniProtKB-KW"/>
</dbReference>
<dbReference type="Pfam" id="PF07282">
    <property type="entry name" value="Cas12f1-like_TNB"/>
    <property type="match status" value="1"/>
</dbReference>
<feature type="domain" description="Cas12f1-like TNB" evidence="9">
    <location>
        <begin position="292"/>
        <end position="359"/>
    </location>
</feature>
<gene>
    <name evidence="11" type="ORF">SAMN02982919_02439</name>
</gene>
<sequence length="411" mass="45592">MLMAHRIALEPNNAQATYLARAAGVARFAYNWALAQWTQQYEACKLDASLPKPSQAALRRQLNAIKREQFPWMLEVTKNAPQMAIIQLGDAFKNFFAGRAKYPQFRKKGRYERFSLSNDQFSIDGCRIRIPHLGWVRMREALRFSGKILSATVSRVADRWFVSIAVDTPDNAHLPKAENQGAVGVDLGISALATLSTGESIAGPKPHKALLGRLQRLSRSLSRKQKGSSNRNKARAKLAKLHARIANIRSDALHQLTTSLTRRFHIIGIEDLNVRGMVKNRCLARSISDMGFFEFRRQLHYKAAMRGGQVVVADRWFASSKTCSACGHKLESLPLSVRQWKCPECGANHDRDVNAAINLKQVAESSAGDCQRMQSMAVCSVTACGEEGAGLGCKTQAKPASVKQEVIGRFN</sequence>
<evidence type="ECO:0000259" key="8">
    <source>
        <dbReference type="Pfam" id="PF01385"/>
    </source>
</evidence>
<name>A0A1H9PC45_9BURK</name>
<comment type="similarity">
    <text evidence="1">In the C-terminal section; belongs to the transposase 35 family.</text>
</comment>
<dbReference type="GO" id="GO:0006310">
    <property type="term" value="P:DNA recombination"/>
    <property type="evidence" value="ECO:0007669"/>
    <property type="project" value="UniProtKB-KW"/>
</dbReference>
<feature type="domain" description="Probable transposase IS891/IS1136/IS1341" evidence="8">
    <location>
        <begin position="165"/>
        <end position="281"/>
    </location>
</feature>
<keyword evidence="3" id="KW-0815">Transposition</keyword>
<dbReference type="OrthoDB" id="5560528at2"/>
<evidence type="ECO:0000256" key="1">
    <source>
        <dbReference type="ARBA" id="ARBA00008761"/>
    </source>
</evidence>
<evidence type="ECO:0000256" key="7">
    <source>
        <dbReference type="ARBA" id="ARBA00023172"/>
    </source>
</evidence>
<dbReference type="EMBL" id="FOGD01000008">
    <property type="protein sequence ID" value="SER45834.1"/>
    <property type="molecule type" value="Genomic_DNA"/>
</dbReference>
<dbReference type="NCBIfam" id="TIGR01766">
    <property type="entry name" value="IS200/IS605 family accessory protein TnpB-like domain"/>
    <property type="match status" value="1"/>
</dbReference>
<evidence type="ECO:0000313" key="11">
    <source>
        <dbReference type="EMBL" id="SER45834.1"/>
    </source>
</evidence>
<dbReference type="Pfam" id="PF01385">
    <property type="entry name" value="OrfB_IS605"/>
    <property type="match status" value="1"/>
</dbReference>
<dbReference type="InterPro" id="IPR010095">
    <property type="entry name" value="Cas12f1-like_TNB"/>
</dbReference>
<proteinExistence type="inferred from homology"/>
<dbReference type="InterPro" id="IPR051399">
    <property type="entry name" value="RNA-guided_DNA_endo/Transpos"/>
</dbReference>
<keyword evidence="6" id="KW-0238">DNA-binding</keyword>
<dbReference type="STRING" id="180197.SAMN02982919_02439"/>
<evidence type="ECO:0000256" key="5">
    <source>
        <dbReference type="ARBA" id="ARBA00022833"/>
    </source>
</evidence>
<dbReference type="InterPro" id="IPR021027">
    <property type="entry name" value="Transposase_put_HTH"/>
</dbReference>